<feature type="domain" description="DUF7507" evidence="4">
    <location>
        <begin position="85"/>
        <end position="179"/>
    </location>
</feature>
<sequence>PSSPVSGGDQVSCSSSELSSLTATASVPSGFSVVWYNAAVGGTVVQNPSISSVGTVTYYAEAVNNETGCSSNSRTAVTLTIFNCDITIEKTSNVSSVDEAGDVITYTLTVTNSGNAVLSNITVVDPLTGLSQNIGTLNPGSSQALTTSYTVTQADVDGGQITNVATVTAQGPDQTAVSDEDQALVTAVQNPAIDVEITDNDAEITEAGQVIDYTITVTNTGNVTLDNVTVVDSKTGTVVNVGTLAPGESKQIEVSYPVTQEDVDAGQVVNEATATGESPNEGDDNPTDVDEVTTPITQSPSVEIEKTTSKSTILGAGETVSYTLTVSNTGNVTLTGIVVKDPLTGLEETVEVLLPGESVVFETEYVVTLADMGLDNLTNVATVVATTPDGDEVSDTDSVSIGTGKNEIIANDDEFGSYFLRYGGPIGNILDNDRLNGQRPDASDVDFEFTDLDGIIGLLIDDSGVLSLIPGVNEIRDYALQYVLRETVNPGNSDDAFVFFRILNNDADLSVSKEALSDDVFEGDLFDYEIVVRNVGQTDATNVVVVDNLPSGVTYQSHTVSANTTGSQVGVTVTGNNLRFTVPFMGPGTSVTLRIRVKAGAAGTVVNTAVVSSSEDDINEGDNTDSAQTVIQPFRIPNVITPNGDGKNDRFEIKGLGKYAGNSIVIFNRYGDHVFERANYGNDWDAPGQVAGTYFYVLRVTGASGETTEFKGWIQVIKD</sequence>
<dbReference type="OrthoDB" id="904955at2"/>
<dbReference type="PANTHER" id="PTHR34819">
    <property type="entry name" value="LARGE CYSTEINE-RICH PERIPLASMIC PROTEIN OMCB"/>
    <property type="match status" value="1"/>
</dbReference>
<dbReference type="Pfam" id="PF24346">
    <property type="entry name" value="DUF7507"/>
    <property type="match status" value="3"/>
</dbReference>
<dbReference type="Pfam" id="PF19081">
    <property type="entry name" value="Ig_7"/>
    <property type="match status" value="1"/>
</dbReference>
<feature type="domain" description="DUF7507" evidence="4">
    <location>
        <begin position="190"/>
        <end position="281"/>
    </location>
</feature>
<dbReference type="InterPro" id="IPR055354">
    <property type="entry name" value="DUF7507"/>
</dbReference>
<dbReference type="RefSeq" id="WP_111395163.1">
    <property type="nucleotide sequence ID" value="NZ_QKTX01000033.1"/>
</dbReference>
<feature type="region of interest" description="Disordered" evidence="1">
    <location>
        <begin position="273"/>
        <end position="294"/>
    </location>
</feature>
<feature type="non-terminal residue" evidence="5">
    <location>
        <position position="1"/>
    </location>
</feature>
<dbReference type="InterPro" id="IPR051172">
    <property type="entry name" value="Chlamydia_OmcB"/>
</dbReference>
<evidence type="ECO:0000259" key="3">
    <source>
        <dbReference type="Pfam" id="PF19081"/>
    </source>
</evidence>
<accession>A0A326RIU8</accession>
<dbReference type="Gene3D" id="2.60.40.10">
    <property type="entry name" value="Immunoglobulins"/>
    <property type="match status" value="2"/>
</dbReference>
<dbReference type="Pfam" id="PF01345">
    <property type="entry name" value="DUF11"/>
    <property type="match status" value="1"/>
</dbReference>
<reference evidence="5 6" key="1">
    <citation type="submission" date="2018-06" db="EMBL/GenBank/DDBJ databases">
        <title>Genomic Encyclopedia of Archaeal and Bacterial Type Strains, Phase II (KMG-II): from individual species to whole genera.</title>
        <authorList>
            <person name="Goeker M."/>
        </authorList>
    </citation>
    <scope>NUCLEOTIDE SEQUENCE [LARGE SCALE GENOMIC DNA]</scope>
    <source>
        <strain evidence="5 6">T4</strain>
    </source>
</reference>
<evidence type="ECO:0000256" key="1">
    <source>
        <dbReference type="SAM" id="MobiDB-lite"/>
    </source>
</evidence>
<dbReference type="InterPro" id="IPR047589">
    <property type="entry name" value="DUF11_rpt"/>
</dbReference>
<keyword evidence="6" id="KW-1185">Reference proteome</keyword>
<feature type="domain" description="DUF7507" evidence="4">
    <location>
        <begin position="299"/>
        <end position="395"/>
    </location>
</feature>
<dbReference type="InterPro" id="IPR013783">
    <property type="entry name" value="Ig-like_fold"/>
</dbReference>
<protein>
    <submittedName>
        <fullName evidence="5">Putative repeat protein (TIGR01451 family)/gliding motility-associated-like protein</fullName>
    </submittedName>
</protein>
<evidence type="ECO:0000259" key="2">
    <source>
        <dbReference type="Pfam" id="PF01345"/>
    </source>
</evidence>
<dbReference type="InterPro" id="IPR001434">
    <property type="entry name" value="OmcB-like_DUF11"/>
</dbReference>
<dbReference type="NCBIfam" id="TIGR04131">
    <property type="entry name" value="Bac_Flav_CTERM"/>
    <property type="match status" value="1"/>
</dbReference>
<feature type="domain" description="DUF11" evidence="2">
    <location>
        <begin position="508"/>
        <end position="628"/>
    </location>
</feature>
<evidence type="ECO:0000313" key="5">
    <source>
        <dbReference type="EMBL" id="PZV75479.1"/>
    </source>
</evidence>
<feature type="compositionally biased region" description="Acidic residues" evidence="1">
    <location>
        <begin position="280"/>
        <end position="291"/>
    </location>
</feature>
<name>A0A326RIU8_9BACT</name>
<proteinExistence type="predicted"/>
<gene>
    <name evidence="5" type="ORF">CLV31_1331</name>
</gene>
<evidence type="ECO:0000259" key="4">
    <source>
        <dbReference type="Pfam" id="PF24346"/>
    </source>
</evidence>
<dbReference type="PANTHER" id="PTHR34819:SF3">
    <property type="entry name" value="CELL SURFACE PROTEIN"/>
    <property type="match status" value="1"/>
</dbReference>
<dbReference type="Pfam" id="PF13585">
    <property type="entry name" value="CHU_C"/>
    <property type="match status" value="1"/>
</dbReference>
<comment type="caution">
    <text evidence="5">The sequence shown here is derived from an EMBL/GenBank/DDBJ whole genome shotgun (WGS) entry which is preliminary data.</text>
</comment>
<organism evidence="5 6">
    <name type="scientific">Algoriphagus aquaeductus</name>
    <dbReference type="NCBI Taxonomy" id="475299"/>
    <lineage>
        <taxon>Bacteria</taxon>
        <taxon>Pseudomonadati</taxon>
        <taxon>Bacteroidota</taxon>
        <taxon>Cytophagia</taxon>
        <taxon>Cytophagales</taxon>
        <taxon>Cyclobacteriaceae</taxon>
        <taxon>Algoriphagus</taxon>
    </lineage>
</organism>
<dbReference type="EMBL" id="QKTX01000033">
    <property type="protein sequence ID" value="PZV75479.1"/>
    <property type="molecule type" value="Genomic_DNA"/>
</dbReference>
<dbReference type="NCBIfam" id="TIGR01451">
    <property type="entry name" value="B_ant_repeat"/>
    <property type="match status" value="4"/>
</dbReference>
<dbReference type="InterPro" id="IPR044023">
    <property type="entry name" value="Ig_7"/>
</dbReference>
<dbReference type="InterPro" id="IPR026341">
    <property type="entry name" value="T9SS_type_B"/>
</dbReference>
<dbReference type="AlphaFoldDB" id="A0A326RIU8"/>
<feature type="domain" description="Ig-like" evidence="3">
    <location>
        <begin position="1"/>
        <end position="81"/>
    </location>
</feature>
<evidence type="ECO:0000313" key="6">
    <source>
        <dbReference type="Proteomes" id="UP000248917"/>
    </source>
</evidence>
<dbReference type="Proteomes" id="UP000248917">
    <property type="component" value="Unassembled WGS sequence"/>
</dbReference>